<feature type="transmembrane region" description="Helical" evidence="1">
    <location>
        <begin position="43"/>
        <end position="65"/>
    </location>
</feature>
<evidence type="ECO:0000256" key="1">
    <source>
        <dbReference type="SAM" id="Phobius"/>
    </source>
</evidence>
<name>A0ABZ0SPQ3_9MICO</name>
<proteinExistence type="predicted"/>
<keyword evidence="3" id="KW-1185">Reference proteome</keyword>
<protein>
    <recommendedName>
        <fullName evidence="4">Amino acid transporter</fullName>
    </recommendedName>
</protein>
<reference evidence="2 3" key="1">
    <citation type="submission" date="2023-11" db="EMBL/GenBank/DDBJ databases">
        <title>Genome sequence of Microbacterium rhizosphaerae KACC 19337.</title>
        <authorList>
            <person name="Choi H."/>
            <person name="Kim S."/>
            <person name="Kim Y."/>
            <person name="Kwon S.-W."/>
            <person name="Heo J."/>
        </authorList>
    </citation>
    <scope>NUCLEOTIDE SEQUENCE [LARGE SCALE GENOMIC DNA]</scope>
    <source>
        <strain evidence="2 3">KACC 19337</strain>
    </source>
</reference>
<keyword evidence="1" id="KW-1133">Transmembrane helix</keyword>
<evidence type="ECO:0000313" key="2">
    <source>
        <dbReference type="EMBL" id="WPR91346.1"/>
    </source>
</evidence>
<dbReference type="EMBL" id="CP139368">
    <property type="protein sequence ID" value="WPR91346.1"/>
    <property type="molecule type" value="Genomic_DNA"/>
</dbReference>
<sequence>MNSALSGLRVLVFSAIIIAVICIVLGVALTVGTANSYNPSASLLAYSFLALGGAFIPIAFIVGAISLHAHAVTAKPAAARLAPAPAPRAQTPPDR</sequence>
<evidence type="ECO:0008006" key="4">
    <source>
        <dbReference type="Google" id="ProtNLM"/>
    </source>
</evidence>
<accession>A0ABZ0SPQ3</accession>
<keyword evidence="1" id="KW-0812">Transmembrane</keyword>
<evidence type="ECO:0000313" key="3">
    <source>
        <dbReference type="Proteomes" id="UP001323798"/>
    </source>
</evidence>
<gene>
    <name evidence="2" type="ORF">SM116_08740</name>
</gene>
<dbReference type="RefSeq" id="WP_320944046.1">
    <property type="nucleotide sequence ID" value="NZ_BAABEU010000010.1"/>
</dbReference>
<organism evidence="2 3">
    <name type="scientific">Microbacterium rhizosphaerae</name>
    <dbReference type="NCBI Taxonomy" id="1678237"/>
    <lineage>
        <taxon>Bacteria</taxon>
        <taxon>Bacillati</taxon>
        <taxon>Actinomycetota</taxon>
        <taxon>Actinomycetes</taxon>
        <taxon>Micrococcales</taxon>
        <taxon>Microbacteriaceae</taxon>
        <taxon>Microbacterium</taxon>
    </lineage>
</organism>
<dbReference type="Proteomes" id="UP001323798">
    <property type="component" value="Chromosome"/>
</dbReference>
<keyword evidence="1" id="KW-0472">Membrane</keyword>
<feature type="transmembrane region" description="Helical" evidence="1">
    <location>
        <begin position="7"/>
        <end position="31"/>
    </location>
</feature>